<evidence type="ECO:0000256" key="2">
    <source>
        <dbReference type="ARBA" id="ARBA00022723"/>
    </source>
</evidence>
<feature type="domain" description="C2H2-type" evidence="10">
    <location>
        <begin position="162"/>
        <end position="194"/>
    </location>
</feature>
<dbReference type="Pfam" id="PF00096">
    <property type="entry name" value="zf-C2H2"/>
    <property type="match status" value="5"/>
</dbReference>
<keyword evidence="3" id="KW-0677">Repeat</keyword>
<dbReference type="GO" id="GO:0008270">
    <property type="term" value="F:zinc ion binding"/>
    <property type="evidence" value="ECO:0007669"/>
    <property type="project" value="UniProtKB-KW"/>
</dbReference>
<comment type="subcellular location">
    <subcellularLocation>
        <location evidence="1">Nucleus</location>
    </subcellularLocation>
</comment>
<sequence length="470" mass="54054">MEHANIFHGLQFRIHSKFFDLQRFGKTLCFCISINTKRTVHDGFKDYACKCENKFGQKGHLLIHQRTVHDGRKDYLCDKCQQTFGHKSSLLLHQKTVHEGRKDYKCDKCEKKFGTKQHFLYHQRAVHESRKDYACDKCKKKFGVQSNLIRHQKIIHENRKDYKCDKCEKKFGLKSNLLKHQNTHQYVVHKDRKDYECDQCEKRFVKKSNFFMHQKTVHKGRKVKQPDLVKDFTVSPAPFAAGHHFIHFNYCTRLPPSETSSRYTRSISKISPSTFPTAVASSLNNKIDLESLPHIDLISTDTDNCAVIDRLVAEVTDGILEALDAAAPLRLTTLRAKVKPWVTQELRKLMRSRDDAYRSYLRSLSASALARYKQLRRSVKNLLDTAKNTYISKKLASASSPADYWRTLRGIGIASHSTPSPLKFFTPDQLCRYYASVSSASPAINADAVTAPHLRQPRTNSARRLSGSNT</sequence>
<keyword evidence="4 9" id="KW-0863">Zinc-finger</keyword>
<accession>A0A6H5I121</accession>
<dbReference type="PROSITE" id="PS50157">
    <property type="entry name" value="ZINC_FINGER_C2H2_2"/>
    <property type="match status" value="6"/>
</dbReference>
<dbReference type="OrthoDB" id="6077919at2759"/>
<reference evidence="11 12" key="1">
    <citation type="submission" date="2020-02" db="EMBL/GenBank/DDBJ databases">
        <authorList>
            <person name="Ferguson B K."/>
        </authorList>
    </citation>
    <scope>NUCLEOTIDE SEQUENCE [LARGE SCALE GENOMIC DNA]</scope>
</reference>
<evidence type="ECO:0000256" key="1">
    <source>
        <dbReference type="ARBA" id="ARBA00004123"/>
    </source>
</evidence>
<feature type="domain" description="C2H2-type" evidence="10">
    <location>
        <begin position="195"/>
        <end position="223"/>
    </location>
</feature>
<evidence type="ECO:0000313" key="11">
    <source>
        <dbReference type="EMBL" id="CAB0030963.1"/>
    </source>
</evidence>
<dbReference type="PANTHER" id="PTHR24388:SF54">
    <property type="entry name" value="PROTEIN ESCARGOT"/>
    <property type="match status" value="1"/>
</dbReference>
<keyword evidence="2" id="KW-0479">Metal-binding</keyword>
<evidence type="ECO:0000259" key="10">
    <source>
        <dbReference type="PROSITE" id="PS50157"/>
    </source>
</evidence>
<keyword evidence="6" id="KW-0238">DNA-binding</keyword>
<dbReference type="EMBL" id="CADCXV010000591">
    <property type="protein sequence ID" value="CAB0030963.1"/>
    <property type="molecule type" value="Genomic_DNA"/>
</dbReference>
<evidence type="ECO:0000256" key="8">
    <source>
        <dbReference type="ARBA" id="ARBA00037948"/>
    </source>
</evidence>
<dbReference type="Proteomes" id="UP000479190">
    <property type="component" value="Unassembled WGS sequence"/>
</dbReference>
<dbReference type="InterPro" id="IPR050527">
    <property type="entry name" value="Snail/Krueppel_Znf"/>
</dbReference>
<dbReference type="Gene3D" id="3.30.160.60">
    <property type="entry name" value="Classic Zinc Finger"/>
    <property type="match status" value="6"/>
</dbReference>
<feature type="domain" description="C2H2-type" evidence="10">
    <location>
        <begin position="47"/>
        <end position="74"/>
    </location>
</feature>
<dbReference type="GO" id="GO:0000981">
    <property type="term" value="F:DNA-binding transcription factor activity, RNA polymerase II-specific"/>
    <property type="evidence" value="ECO:0007669"/>
    <property type="project" value="TreeGrafter"/>
</dbReference>
<protein>
    <recommendedName>
        <fullName evidence="10">C2H2-type domain-containing protein</fullName>
    </recommendedName>
</protein>
<evidence type="ECO:0000313" key="12">
    <source>
        <dbReference type="Proteomes" id="UP000479190"/>
    </source>
</evidence>
<evidence type="ECO:0000256" key="9">
    <source>
        <dbReference type="PROSITE-ProRule" id="PRU00042"/>
    </source>
</evidence>
<proteinExistence type="inferred from homology"/>
<evidence type="ECO:0000256" key="6">
    <source>
        <dbReference type="ARBA" id="ARBA00023125"/>
    </source>
</evidence>
<keyword evidence="5" id="KW-0862">Zinc</keyword>
<comment type="similarity">
    <text evidence="8">Belongs to the snail C2H2-type zinc-finger protein family.</text>
</comment>
<feature type="domain" description="C2H2-type" evidence="10">
    <location>
        <begin position="133"/>
        <end position="161"/>
    </location>
</feature>
<dbReference type="InterPro" id="IPR013087">
    <property type="entry name" value="Znf_C2H2_type"/>
</dbReference>
<organism evidence="11 12">
    <name type="scientific">Trichogramma brassicae</name>
    <dbReference type="NCBI Taxonomy" id="86971"/>
    <lineage>
        <taxon>Eukaryota</taxon>
        <taxon>Metazoa</taxon>
        <taxon>Ecdysozoa</taxon>
        <taxon>Arthropoda</taxon>
        <taxon>Hexapoda</taxon>
        <taxon>Insecta</taxon>
        <taxon>Pterygota</taxon>
        <taxon>Neoptera</taxon>
        <taxon>Endopterygota</taxon>
        <taxon>Hymenoptera</taxon>
        <taxon>Apocrita</taxon>
        <taxon>Proctotrupomorpha</taxon>
        <taxon>Chalcidoidea</taxon>
        <taxon>Trichogrammatidae</taxon>
        <taxon>Trichogramma</taxon>
    </lineage>
</organism>
<dbReference type="PANTHER" id="PTHR24388">
    <property type="entry name" value="ZINC FINGER PROTEIN"/>
    <property type="match status" value="1"/>
</dbReference>
<evidence type="ECO:0000256" key="4">
    <source>
        <dbReference type="ARBA" id="ARBA00022771"/>
    </source>
</evidence>
<dbReference type="InterPro" id="IPR036236">
    <property type="entry name" value="Znf_C2H2_sf"/>
</dbReference>
<dbReference type="GO" id="GO:0000978">
    <property type="term" value="F:RNA polymerase II cis-regulatory region sequence-specific DNA binding"/>
    <property type="evidence" value="ECO:0007669"/>
    <property type="project" value="TreeGrafter"/>
</dbReference>
<name>A0A6H5I121_9HYME</name>
<dbReference type="AlphaFoldDB" id="A0A6H5I121"/>
<feature type="domain" description="C2H2-type" evidence="10">
    <location>
        <begin position="104"/>
        <end position="132"/>
    </location>
</feature>
<dbReference type="GO" id="GO:0005634">
    <property type="term" value="C:nucleus"/>
    <property type="evidence" value="ECO:0007669"/>
    <property type="project" value="UniProtKB-SubCell"/>
</dbReference>
<dbReference type="PROSITE" id="PS00028">
    <property type="entry name" value="ZINC_FINGER_C2H2_1"/>
    <property type="match status" value="5"/>
</dbReference>
<evidence type="ECO:0000256" key="5">
    <source>
        <dbReference type="ARBA" id="ARBA00022833"/>
    </source>
</evidence>
<feature type="domain" description="C2H2-type" evidence="10">
    <location>
        <begin position="75"/>
        <end position="103"/>
    </location>
</feature>
<keyword evidence="7" id="KW-0539">Nucleus</keyword>
<evidence type="ECO:0000256" key="7">
    <source>
        <dbReference type="ARBA" id="ARBA00023242"/>
    </source>
</evidence>
<dbReference type="SUPFAM" id="SSF57667">
    <property type="entry name" value="beta-beta-alpha zinc fingers"/>
    <property type="match status" value="4"/>
</dbReference>
<keyword evidence="12" id="KW-1185">Reference proteome</keyword>
<evidence type="ECO:0000256" key="3">
    <source>
        <dbReference type="ARBA" id="ARBA00022737"/>
    </source>
</evidence>
<dbReference type="SMART" id="SM00355">
    <property type="entry name" value="ZnF_C2H2"/>
    <property type="match status" value="6"/>
</dbReference>
<gene>
    <name evidence="11" type="ORF">TBRA_LOCUS2946</name>
</gene>